<reference evidence="2 3" key="1">
    <citation type="submission" date="2018-11" db="EMBL/GenBank/DDBJ databases">
        <title>Genomic Encyclopedia of Type Strains, Phase IV (KMG-IV): sequencing the most valuable type-strain genomes for metagenomic binning, comparative biology and taxonomic classification.</title>
        <authorList>
            <person name="Goeker M."/>
        </authorList>
    </citation>
    <scope>NUCLEOTIDE SEQUENCE [LARGE SCALE GENOMIC DNA]</scope>
    <source>
        <strain evidence="2 3">DSM 104731</strain>
    </source>
</reference>
<dbReference type="EMBL" id="RKQK01000001">
    <property type="protein sequence ID" value="RPE71258.1"/>
    <property type="molecule type" value="Genomic_DNA"/>
</dbReference>
<dbReference type="Proteomes" id="UP000269689">
    <property type="component" value="Unassembled WGS sequence"/>
</dbReference>
<accession>A0A3N4UML1</accession>
<sequence>MDLASARCKMRQVKRLPKLGNMLRHSLRAACSRELFALGAFIQTVLSLSLVPLNAKLRIIVLIDFDFAQIAISGWTGFVVTNMRAMQKGGS</sequence>
<feature type="transmembrane region" description="Helical" evidence="1">
    <location>
        <begin position="57"/>
        <end position="80"/>
    </location>
</feature>
<organism evidence="2 3">
    <name type="scientific">Pacificibacter maritimus</name>
    <dbReference type="NCBI Taxonomy" id="762213"/>
    <lineage>
        <taxon>Bacteria</taxon>
        <taxon>Pseudomonadati</taxon>
        <taxon>Pseudomonadota</taxon>
        <taxon>Alphaproteobacteria</taxon>
        <taxon>Rhodobacterales</taxon>
        <taxon>Roseobacteraceae</taxon>
        <taxon>Pacificibacter</taxon>
    </lineage>
</organism>
<keyword evidence="1" id="KW-1133">Transmembrane helix</keyword>
<keyword evidence="3" id="KW-1185">Reference proteome</keyword>
<comment type="caution">
    <text evidence="2">The sequence shown here is derived from an EMBL/GenBank/DDBJ whole genome shotgun (WGS) entry which is preliminary data.</text>
</comment>
<evidence type="ECO:0000313" key="2">
    <source>
        <dbReference type="EMBL" id="RPE71258.1"/>
    </source>
</evidence>
<dbReference type="AlphaFoldDB" id="A0A3N4UML1"/>
<gene>
    <name evidence="2" type="ORF">EDD53_0374</name>
</gene>
<evidence type="ECO:0000313" key="3">
    <source>
        <dbReference type="Proteomes" id="UP000269689"/>
    </source>
</evidence>
<proteinExistence type="predicted"/>
<keyword evidence="1" id="KW-0812">Transmembrane</keyword>
<protein>
    <submittedName>
        <fullName evidence="2">Uncharacterized protein</fullName>
    </submittedName>
</protein>
<name>A0A3N4UML1_9RHOB</name>
<keyword evidence="1" id="KW-0472">Membrane</keyword>
<evidence type="ECO:0000256" key="1">
    <source>
        <dbReference type="SAM" id="Phobius"/>
    </source>
</evidence>